<evidence type="ECO:0000256" key="5">
    <source>
        <dbReference type="ARBA" id="ARBA00022989"/>
    </source>
</evidence>
<dbReference type="EMBL" id="QRGP01000001">
    <property type="protein sequence ID" value="RDV06095.1"/>
    <property type="molecule type" value="Genomic_DNA"/>
</dbReference>
<evidence type="ECO:0000256" key="3">
    <source>
        <dbReference type="ARBA" id="ARBA00022679"/>
    </source>
</evidence>
<evidence type="ECO:0000256" key="6">
    <source>
        <dbReference type="ARBA" id="ARBA00023136"/>
    </source>
</evidence>
<keyword evidence="8" id="KW-0449">Lipoprotein</keyword>
<keyword evidence="6 7" id="KW-0472">Membrane</keyword>
<dbReference type="HAMAP" id="MF_01147">
    <property type="entry name" value="Lgt"/>
    <property type="match status" value="1"/>
</dbReference>
<organism evidence="8 9">
    <name type="scientific">Sphingorhabdus pulchriflava</name>
    <dbReference type="NCBI Taxonomy" id="2292257"/>
    <lineage>
        <taxon>Bacteria</taxon>
        <taxon>Pseudomonadati</taxon>
        <taxon>Pseudomonadota</taxon>
        <taxon>Alphaproteobacteria</taxon>
        <taxon>Sphingomonadales</taxon>
        <taxon>Sphingomonadaceae</taxon>
        <taxon>Sphingorhabdus</taxon>
    </lineage>
</organism>
<dbReference type="OrthoDB" id="871140at2"/>
<dbReference type="AlphaFoldDB" id="A0A371BER6"/>
<dbReference type="Proteomes" id="UP000263833">
    <property type="component" value="Unassembled WGS sequence"/>
</dbReference>
<feature type="binding site" evidence="7">
    <location>
        <position position="152"/>
    </location>
    <ligand>
        <name>a 1,2-diacyl-sn-glycero-3-phospho-(1'-sn-glycerol)</name>
        <dbReference type="ChEBI" id="CHEBI:64716"/>
    </ligand>
</feature>
<dbReference type="PANTHER" id="PTHR30589">
    <property type="entry name" value="PROLIPOPROTEIN DIACYLGLYCERYL TRANSFERASE"/>
    <property type="match status" value="1"/>
</dbReference>
<dbReference type="Pfam" id="PF01790">
    <property type="entry name" value="LGT"/>
    <property type="match status" value="1"/>
</dbReference>
<dbReference type="GO" id="GO:0005886">
    <property type="term" value="C:plasma membrane"/>
    <property type="evidence" value="ECO:0007669"/>
    <property type="project" value="UniProtKB-SubCell"/>
</dbReference>
<reference evidence="9" key="1">
    <citation type="submission" date="2018-08" db="EMBL/GenBank/DDBJ databases">
        <authorList>
            <person name="Kim S.-J."/>
            <person name="Jung G.-Y."/>
        </authorList>
    </citation>
    <scope>NUCLEOTIDE SEQUENCE [LARGE SCALE GENOMIC DNA]</scope>
    <source>
        <strain evidence="9">GY_G</strain>
    </source>
</reference>
<protein>
    <recommendedName>
        <fullName evidence="7">Phosphatidylglycerol--prolipoprotein diacylglyceryl transferase</fullName>
        <ecNumber evidence="7">2.5.1.145</ecNumber>
    </recommendedName>
</protein>
<dbReference type="GO" id="GO:0042158">
    <property type="term" value="P:lipoprotein biosynthetic process"/>
    <property type="evidence" value="ECO:0007669"/>
    <property type="project" value="UniProtKB-UniRule"/>
</dbReference>
<feature type="transmembrane region" description="Helical" evidence="7">
    <location>
        <begin position="109"/>
        <end position="126"/>
    </location>
</feature>
<feature type="transmembrane region" description="Helical" evidence="7">
    <location>
        <begin position="138"/>
        <end position="157"/>
    </location>
</feature>
<proteinExistence type="inferred from homology"/>
<keyword evidence="4 7" id="KW-0812">Transmembrane</keyword>
<dbReference type="UniPathway" id="UPA00664"/>
<evidence type="ECO:0000256" key="4">
    <source>
        <dbReference type="ARBA" id="ARBA00022692"/>
    </source>
</evidence>
<evidence type="ECO:0000313" key="9">
    <source>
        <dbReference type="Proteomes" id="UP000263833"/>
    </source>
</evidence>
<name>A0A371BER6_9SPHN</name>
<feature type="transmembrane region" description="Helical" evidence="7">
    <location>
        <begin position="187"/>
        <end position="205"/>
    </location>
</feature>
<sequence length="289" mass="32137">MFIATAAAAAGDYLKFTDLGIGPVALDLGIFELRWYSLGYLFGILLGYWLLTKLIRKPGSPMSREHADDMILYATLGIILGGRVGYILFYQPGMLATPLEVFKLWEGGMSLHGGTLGTIFAIWLMARKHGLSFLRMCDYIACCVPFGLFLVRLANFANSELWGRVTDAKWAIIFPNGGDMPRHPSQLYEAGAEGLLMAAILWPLFFKTDARYKPGFLFGMAALIYGIARFCIEFVREPDAHLQHVVEQTGLSMGQWLTIPMILLGIYLVVTAKRRRQRVEPVAGTESVA</sequence>
<keyword evidence="2 7" id="KW-1003">Cell membrane</keyword>
<evidence type="ECO:0000256" key="1">
    <source>
        <dbReference type="ARBA" id="ARBA00007150"/>
    </source>
</evidence>
<comment type="pathway">
    <text evidence="7">Protein modification; lipoprotein biosynthesis (diacylglyceryl transfer).</text>
</comment>
<comment type="caution">
    <text evidence="8">The sequence shown here is derived from an EMBL/GenBank/DDBJ whole genome shotgun (WGS) entry which is preliminary data.</text>
</comment>
<feature type="transmembrane region" description="Helical" evidence="7">
    <location>
        <begin position="33"/>
        <end position="51"/>
    </location>
</feature>
<gene>
    <name evidence="7" type="primary">lgt</name>
    <name evidence="8" type="ORF">DXH95_01215</name>
</gene>
<dbReference type="InterPro" id="IPR001640">
    <property type="entry name" value="Lgt"/>
</dbReference>
<feature type="transmembrane region" description="Helical" evidence="7">
    <location>
        <begin position="255"/>
        <end position="272"/>
    </location>
</feature>
<dbReference type="RefSeq" id="WP_115547654.1">
    <property type="nucleotide sequence ID" value="NZ_QRGP01000001.1"/>
</dbReference>
<comment type="function">
    <text evidence="7">Catalyzes the transfer of the diacylglyceryl group from phosphatidylglycerol to the sulfhydryl group of the N-terminal cysteine of a prolipoprotein, the first step in the formation of mature lipoproteins.</text>
</comment>
<comment type="subcellular location">
    <subcellularLocation>
        <location evidence="7">Cell membrane</location>
        <topology evidence="7">Multi-pass membrane protein</topology>
    </subcellularLocation>
</comment>
<evidence type="ECO:0000256" key="2">
    <source>
        <dbReference type="ARBA" id="ARBA00022475"/>
    </source>
</evidence>
<keyword evidence="3 7" id="KW-0808">Transferase</keyword>
<keyword evidence="5 7" id="KW-1133">Transmembrane helix</keyword>
<evidence type="ECO:0000313" key="8">
    <source>
        <dbReference type="EMBL" id="RDV06095.1"/>
    </source>
</evidence>
<feature type="transmembrane region" description="Helical" evidence="7">
    <location>
        <begin position="71"/>
        <end position="89"/>
    </location>
</feature>
<keyword evidence="9" id="KW-1185">Reference proteome</keyword>
<comment type="similarity">
    <text evidence="1 7">Belongs to the Lgt family.</text>
</comment>
<dbReference type="GO" id="GO:0008961">
    <property type="term" value="F:phosphatidylglycerol-prolipoprotein diacylglyceryl transferase activity"/>
    <property type="evidence" value="ECO:0007669"/>
    <property type="project" value="UniProtKB-UniRule"/>
</dbReference>
<accession>A0A371BER6</accession>
<dbReference type="PANTHER" id="PTHR30589:SF0">
    <property type="entry name" value="PHOSPHATIDYLGLYCEROL--PROLIPOPROTEIN DIACYLGLYCERYL TRANSFERASE"/>
    <property type="match status" value="1"/>
</dbReference>
<feature type="transmembrane region" description="Helical" evidence="7">
    <location>
        <begin position="217"/>
        <end position="235"/>
    </location>
</feature>
<dbReference type="NCBIfam" id="TIGR00544">
    <property type="entry name" value="lgt"/>
    <property type="match status" value="1"/>
</dbReference>
<evidence type="ECO:0000256" key="7">
    <source>
        <dbReference type="HAMAP-Rule" id="MF_01147"/>
    </source>
</evidence>
<dbReference type="EC" id="2.5.1.145" evidence="7"/>
<comment type="catalytic activity">
    <reaction evidence="7">
        <text>L-cysteinyl-[prolipoprotein] + a 1,2-diacyl-sn-glycero-3-phospho-(1'-sn-glycerol) = an S-1,2-diacyl-sn-glyceryl-L-cysteinyl-[prolipoprotein] + sn-glycerol 1-phosphate + H(+)</text>
        <dbReference type="Rhea" id="RHEA:56712"/>
        <dbReference type="Rhea" id="RHEA-COMP:14679"/>
        <dbReference type="Rhea" id="RHEA-COMP:14680"/>
        <dbReference type="ChEBI" id="CHEBI:15378"/>
        <dbReference type="ChEBI" id="CHEBI:29950"/>
        <dbReference type="ChEBI" id="CHEBI:57685"/>
        <dbReference type="ChEBI" id="CHEBI:64716"/>
        <dbReference type="ChEBI" id="CHEBI:140658"/>
        <dbReference type="EC" id="2.5.1.145"/>
    </reaction>
</comment>